<name>A0A1H2RK04_9BACI</name>
<reference evidence="2 3" key="1">
    <citation type="submission" date="2016-10" db="EMBL/GenBank/DDBJ databases">
        <authorList>
            <person name="de Groot N.N."/>
        </authorList>
    </citation>
    <scope>NUCLEOTIDE SEQUENCE [LARGE SCALE GENOMIC DNA]</scope>
    <source>
        <strain evidence="2 3">DSM 23126</strain>
    </source>
</reference>
<dbReference type="OrthoDB" id="2972020at2"/>
<evidence type="ECO:0008006" key="4">
    <source>
        <dbReference type="Google" id="ProtNLM"/>
    </source>
</evidence>
<evidence type="ECO:0000256" key="1">
    <source>
        <dbReference type="SAM" id="Phobius"/>
    </source>
</evidence>
<keyword evidence="1" id="KW-0472">Membrane</keyword>
<accession>A0A1H2RK04</accession>
<proteinExistence type="predicted"/>
<feature type="transmembrane region" description="Helical" evidence="1">
    <location>
        <begin position="6"/>
        <end position="28"/>
    </location>
</feature>
<feature type="transmembrane region" description="Helical" evidence="1">
    <location>
        <begin position="81"/>
        <end position="100"/>
    </location>
</feature>
<keyword evidence="3" id="KW-1185">Reference proteome</keyword>
<dbReference type="Proteomes" id="UP000199488">
    <property type="component" value="Unassembled WGS sequence"/>
</dbReference>
<feature type="transmembrane region" description="Helical" evidence="1">
    <location>
        <begin position="49"/>
        <end position="69"/>
    </location>
</feature>
<sequence length="136" mass="16077">MNENLWFLVELFSFLFLFAGGMALTMTLTRRWYVKRNGQDRLQNYANEAHRKVSLGFVVVAVVVLIPSINLDMTPSRHWSFLFIVFPFCLLYLGIGTYLWKNESSNKDDYRYDWWILGGILVWYMLIMSGMQWLGV</sequence>
<evidence type="ECO:0000313" key="2">
    <source>
        <dbReference type="EMBL" id="SDW19094.1"/>
    </source>
</evidence>
<keyword evidence="1" id="KW-0812">Transmembrane</keyword>
<dbReference type="RefSeq" id="WP_091611412.1">
    <property type="nucleotide sequence ID" value="NZ_FNNC01000001.1"/>
</dbReference>
<protein>
    <recommendedName>
        <fullName evidence="4">DUF4181 domain-containing protein</fullName>
    </recommendedName>
</protein>
<evidence type="ECO:0000313" key="3">
    <source>
        <dbReference type="Proteomes" id="UP000199488"/>
    </source>
</evidence>
<dbReference type="AlphaFoldDB" id="A0A1H2RK04"/>
<dbReference type="EMBL" id="FNNC01000001">
    <property type="protein sequence ID" value="SDW19094.1"/>
    <property type="molecule type" value="Genomic_DNA"/>
</dbReference>
<feature type="transmembrane region" description="Helical" evidence="1">
    <location>
        <begin position="112"/>
        <end position="134"/>
    </location>
</feature>
<keyword evidence="1" id="KW-1133">Transmembrane helix</keyword>
<organism evidence="2 3">
    <name type="scientific">Marinococcus luteus</name>
    <dbReference type="NCBI Taxonomy" id="1122204"/>
    <lineage>
        <taxon>Bacteria</taxon>
        <taxon>Bacillati</taxon>
        <taxon>Bacillota</taxon>
        <taxon>Bacilli</taxon>
        <taxon>Bacillales</taxon>
        <taxon>Bacillaceae</taxon>
        <taxon>Marinococcus</taxon>
    </lineage>
</organism>
<gene>
    <name evidence="2" type="ORF">SAMN05421781_0783</name>
</gene>